<gene>
    <name evidence="2" type="ORF">IAC68_06145</name>
</gene>
<sequence>MKKAVIFLIFLFSFLFVTDVYCCTSAIISGKCTKDGRPLMWKHRDTGELNNRVEYFKGKKYGFLALVDSPESDVPQAWAGTNSEGFCIMNTASYNLKDDDVPSSEMDKEGVLMFKALGECKTLEDFERFLDRHHRPIGVEANFGVIDAFGGAAYYEVNNNSWKKLDVNDSKTAPQGYLVYTNHSFTGRFNQGMGYIRYANARHIIERHLAENRLITPEWIFSDLSRSFYHSLLNIDLVKDSMLVKGSGFFVDQDFIPRKSTSASIVFAGVSEGENPLNTVMWTILGYPPVSVAVPLFVKAAENQPSFMVKGSESDNALMCDMALRLKENVFPVKRGNGEKYFNFSLLYNNHGTGYMQAIQSLEKRIFDKSAPFIEKVRDKEYDSAAFEDFYNDLFAGIEEVYRLLED</sequence>
<reference evidence="2" key="1">
    <citation type="submission" date="2020-10" db="EMBL/GenBank/DDBJ databases">
        <authorList>
            <person name="Gilroy R."/>
        </authorList>
    </citation>
    <scope>NUCLEOTIDE SEQUENCE</scope>
    <source>
        <strain evidence="2">15467</strain>
    </source>
</reference>
<protein>
    <recommendedName>
        <fullName evidence="1">Peptidase C45 hydrolase domain-containing protein</fullName>
    </recommendedName>
</protein>
<evidence type="ECO:0000259" key="1">
    <source>
        <dbReference type="Pfam" id="PF03417"/>
    </source>
</evidence>
<dbReference type="EMBL" id="JADINB010000136">
    <property type="protein sequence ID" value="MBO8429493.1"/>
    <property type="molecule type" value="Genomic_DNA"/>
</dbReference>
<dbReference type="Gene3D" id="3.60.60.10">
    <property type="entry name" value="Penicillin V Acylase, Chain A"/>
    <property type="match status" value="1"/>
</dbReference>
<evidence type="ECO:0000313" key="3">
    <source>
        <dbReference type="Proteomes" id="UP000823635"/>
    </source>
</evidence>
<accession>A0A9D9DMP8</accession>
<comment type="caution">
    <text evidence="2">The sequence shown here is derived from an EMBL/GenBank/DDBJ whole genome shotgun (WGS) entry which is preliminary data.</text>
</comment>
<dbReference type="Pfam" id="PF03417">
    <property type="entry name" value="AAT"/>
    <property type="match status" value="1"/>
</dbReference>
<dbReference type="Proteomes" id="UP000823635">
    <property type="component" value="Unassembled WGS sequence"/>
</dbReference>
<proteinExistence type="predicted"/>
<reference evidence="2" key="2">
    <citation type="journal article" date="2021" name="PeerJ">
        <title>Extensive microbial diversity within the chicken gut microbiome revealed by metagenomics and culture.</title>
        <authorList>
            <person name="Gilroy R."/>
            <person name="Ravi A."/>
            <person name="Getino M."/>
            <person name="Pursley I."/>
            <person name="Horton D.L."/>
            <person name="Alikhan N.F."/>
            <person name="Baker D."/>
            <person name="Gharbi K."/>
            <person name="Hall N."/>
            <person name="Watson M."/>
            <person name="Adriaenssens E.M."/>
            <person name="Foster-Nyarko E."/>
            <person name="Jarju S."/>
            <person name="Secka A."/>
            <person name="Antonio M."/>
            <person name="Oren A."/>
            <person name="Chaudhuri R.R."/>
            <person name="La Ragione R."/>
            <person name="Hildebrand F."/>
            <person name="Pallen M.J."/>
        </authorList>
    </citation>
    <scope>NUCLEOTIDE SEQUENCE</scope>
    <source>
        <strain evidence="2">15467</strain>
    </source>
</reference>
<dbReference type="AlphaFoldDB" id="A0A9D9DMP8"/>
<evidence type="ECO:0000313" key="2">
    <source>
        <dbReference type="EMBL" id="MBO8429493.1"/>
    </source>
</evidence>
<name>A0A9D9DMP8_9BACT</name>
<dbReference type="InterPro" id="IPR005079">
    <property type="entry name" value="Peptidase_C45_hydrolase"/>
</dbReference>
<feature type="domain" description="Peptidase C45 hydrolase" evidence="1">
    <location>
        <begin position="71"/>
        <end position="208"/>
    </location>
</feature>
<organism evidence="2 3">
    <name type="scientific">Candidatus Egerieousia excrementavium</name>
    <dbReference type="NCBI Taxonomy" id="2840778"/>
    <lineage>
        <taxon>Bacteria</taxon>
        <taxon>Pseudomonadati</taxon>
        <taxon>Bacteroidota</taxon>
        <taxon>Bacteroidia</taxon>
        <taxon>Bacteroidales</taxon>
        <taxon>Candidatus Egerieousia</taxon>
    </lineage>
</organism>